<evidence type="ECO:0000313" key="1">
    <source>
        <dbReference type="EMBL" id="KAK7505862.1"/>
    </source>
</evidence>
<proteinExistence type="predicted"/>
<comment type="caution">
    <text evidence="1">The sequence shown here is derived from an EMBL/GenBank/DDBJ whole genome shotgun (WGS) entry which is preliminary data.</text>
</comment>
<reference evidence="1 2" key="1">
    <citation type="journal article" date="2023" name="Sci. Data">
        <title>Genome assembly of the Korean intertidal mud-creeper Batillaria attramentaria.</title>
        <authorList>
            <person name="Patra A.K."/>
            <person name="Ho P.T."/>
            <person name="Jun S."/>
            <person name="Lee S.J."/>
            <person name="Kim Y."/>
            <person name="Won Y.J."/>
        </authorList>
    </citation>
    <scope>NUCLEOTIDE SEQUENCE [LARGE SCALE GENOMIC DNA]</scope>
    <source>
        <strain evidence="1">Wonlab-2016</strain>
    </source>
</reference>
<dbReference type="Proteomes" id="UP001519460">
    <property type="component" value="Unassembled WGS sequence"/>
</dbReference>
<protein>
    <submittedName>
        <fullName evidence="1">Uncharacterized protein</fullName>
    </submittedName>
</protein>
<keyword evidence="2" id="KW-1185">Reference proteome</keyword>
<organism evidence="1 2">
    <name type="scientific">Batillaria attramentaria</name>
    <dbReference type="NCBI Taxonomy" id="370345"/>
    <lineage>
        <taxon>Eukaryota</taxon>
        <taxon>Metazoa</taxon>
        <taxon>Spiralia</taxon>
        <taxon>Lophotrochozoa</taxon>
        <taxon>Mollusca</taxon>
        <taxon>Gastropoda</taxon>
        <taxon>Caenogastropoda</taxon>
        <taxon>Sorbeoconcha</taxon>
        <taxon>Cerithioidea</taxon>
        <taxon>Batillariidae</taxon>
        <taxon>Batillaria</taxon>
    </lineage>
</organism>
<accession>A0ABD0M2D7</accession>
<name>A0ABD0M2D7_9CAEN</name>
<sequence length="82" mass="9411">MTTRADKPTDSYMTAVKIIDSNASPSQLFRAKHPAIKTRTGAVENKKRNEIERQKRATTDTCMIKIREAGKMESEKKRKETR</sequence>
<dbReference type="AlphaFoldDB" id="A0ABD0M2D7"/>
<gene>
    <name evidence="1" type="ORF">BaRGS_00003133</name>
</gene>
<evidence type="ECO:0000313" key="2">
    <source>
        <dbReference type="Proteomes" id="UP001519460"/>
    </source>
</evidence>
<dbReference type="EMBL" id="JACVVK020000009">
    <property type="protein sequence ID" value="KAK7505862.1"/>
    <property type="molecule type" value="Genomic_DNA"/>
</dbReference>